<gene>
    <name evidence="12" type="ORF">A2W05_02140</name>
</gene>
<reference evidence="12 13" key="1">
    <citation type="journal article" date="2016" name="Nat. Commun.">
        <title>Thousands of microbial genomes shed light on interconnected biogeochemical processes in an aquifer system.</title>
        <authorList>
            <person name="Anantharaman K."/>
            <person name="Brown C.T."/>
            <person name="Hug L.A."/>
            <person name="Sharon I."/>
            <person name="Castelle C.J."/>
            <person name="Probst A.J."/>
            <person name="Thomas B.C."/>
            <person name="Singh A."/>
            <person name="Wilkins M.J."/>
            <person name="Karaoz U."/>
            <person name="Brodie E.L."/>
            <person name="Williams K.H."/>
            <person name="Hubbard S.S."/>
            <person name="Banfield J.F."/>
        </authorList>
    </citation>
    <scope>NUCLEOTIDE SEQUENCE [LARGE SCALE GENOMIC DNA]</scope>
</reference>
<dbReference type="SUPFAM" id="SSF50156">
    <property type="entry name" value="PDZ domain-like"/>
    <property type="match status" value="1"/>
</dbReference>
<dbReference type="AlphaFoldDB" id="A0A1F7S029"/>
<evidence type="ECO:0000256" key="5">
    <source>
        <dbReference type="ARBA" id="ARBA00013958"/>
    </source>
</evidence>
<keyword evidence="8" id="KW-0378">Hydrolase</keyword>
<evidence type="ECO:0000256" key="9">
    <source>
        <dbReference type="ARBA" id="ARBA00023016"/>
    </source>
</evidence>
<dbReference type="Pfam" id="PF13365">
    <property type="entry name" value="Trypsin_2"/>
    <property type="match status" value="1"/>
</dbReference>
<dbReference type="SMART" id="SM00228">
    <property type="entry name" value="PDZ"/>
    <property type="match status" value="1"/>
</dbReference>
<dbReference type="GO" id="GO:0006508">
    <property type="term" value="P:proteolysis"/>
    <property type="evidence" value="ECO:0007669"/>
    <property type="project" value="UniProtKB-KW"/>
</dbReference>
<evidence type="ECO:0000256" key="8">
    <source>
        <dbReference type="ARBA" id="ARBA00022801"/>
    </source>
</evidence>
<evidence type="ECO:0000256" key="7">
    <source>
        <dbReference type="ARBA" id="ARBA00022764"/>
    </source>
</evidence>
<dbReference type="Gene3D" id="2.30.42.10">
    <property type="match status" value="1"/>
</dbReference>
<dbReference type="InterPro" id="IPR036034">
    <property type="entry name" value="PDZ_sf"/>
</dbReference>
<evidence type="ECO:0000256" key="1">
    <source>
        <dbReference type="ARBA" id="ARBA00001772"/>
    </source>
</evidence>
<keyword evidence="9" id="KW-0346">Stress response</keyword>
<evidence type="ECO:0000256" key="6">
    <source>
        <dbReference type="ARBA" id="ARBA00022670"/>
    </source>
</evidence>
<dbReference type="PRINTS" id="PR00834">
    <property type="entry name" value="PROTEASES2C"/>
</dbReference>
<comment type="caution">
    <text evidence="12">The sequence shown here is derived from an EMBL/GenBank/DDBJ whole genome shotgun (WGS) entry which is preliminary data.</text>
</comment>
<comment type="similarity">
    <text evidence="3">Belongs to the peptidase S1C family.</text>
</comment>
<dbReference type="EMBL" id="MGDE01000080">
    <property type="protein sequence ID" value="OGL46658.1"/>
    <property type="molecule type" value="Genomic_DNA"/>
</dbReference>
<name>A0A1F7S029_9BACT</name>
<dbReference type="PROSITE" id="PS50106">
    <property type="entry name" value="PDZ"/>
    <property type="match status" value="1"/>
</dbReference>
<dbReference type="InterPro" id="IPR009003">
    <property type="entry name" value="Peptidase_S1_PA"/>
</dbReference>
<evidence type="ECO:0000256" key="2">
    <source>
        <dbReference type="ARBA" id="ARBA00004418"/>
    </source>
</evidence>
<evidence type="ECO:0000313" key="13">
    <source>
        <dbReference type="Proteomes" id="UP000178797"/>
    </source>
</evidence>
<feature type="domain" description="PDZ" evidence="11">
    <location>
        <begin position="272"/>
        <end position="365"/>
    </location>
</feature>
<dbReference type="Pfam" id="PF13180">
    <property type="entry name" value="PDZ_2"/>
    <property type="match status" value="1"/>
</dbReference>
<comment type="subcellular location">
    <subcellularLocation>
        <location evidence="2">Periplasm</location>
    </subcellularLocation>
</comment>
<evidence type="ECO:0000313" key="12">
    <source>
        <dbReference type="EMBL" id="OGL46658.1"/>
    </source>
</evidence>
<evidence type="ECO:0000256" key="10">
    <source>
        <dbReference type="ARBA" id="ARBA00032850"/>
    </source>
</evidence>
<dbReference type="InterPro" id="IPR001478">
    <property type="entry name" value="PDZ"/>
</dbReference>
<comment type="catalytic activity">
    <reaction evidence="1">
        <text>Acts on substrates that are at least partially unfolded. The cleavage site P1 residue is normally between a pair of hydrophobic residues, such as Val-|-Val.</text>
        <dbReference type="EC" id="3.4.21.107"/>
    </reaction>
</comment>
<proteinExistence type="inferred from homology"/>
<dbReference type="GO" id="GO:0042597">
    <property type="term" value="C:periplasmic space"/>
    <property type="evidence" value="ECO:0007669"/>
    <property type="project" value="UniProtKB-SubCell"/>
</dbReference>
<dbReference type="Proteomes" id="UP000178797">
    <property type="component" value="Unassembled WGS sequence"/>
</dbReference>
<dbReference type="InterPro" id="IPR001940">
    <property type="entry name" value="Peptidase_S1C"/>
</dbReference>
<evidence type="ECO:0000256" key="3">
    <source>
        <dbReference type="ARBA" id="ARBA00010541"/>
    </source>
</evidence>
<evidence type="ECO:0000259" key="11">
    <source>
        <dbReference type="PROSITE" id="PS50106"/>
    </source>
</evidence>
<dbReference type="SUPFAM" id="SSF50494">
    <property type="entry name" value="Trypsin-like serine proteases"/>
    <property type="match status" value="1"/>
</dbReference>
<dbReference type="GO" id="GO:0004252">
    <property type="term" value="F:serine-type endopeptidase activity"/>
    <property type="evidence" value="ECO:0007669"/>
    <property type="project" value="InterPro"/>
</dbReference>
<accession>A0A1F7S029</accession>
<dbReference type="PANTHER" id="PTHR22939:SF130">
    <property type="entry name" value="PERIPLASMIC SERINE ENDOPROTEASE DEGP-LIKE-RELATED"/>
    <property type="match status" value="1"/>
</dbReference>
<protein>
    <recommendedName>
        <fullName evidence="5">Probable periplasmic serine endoprotease DegP-like</fullName>
        <ecNumber evidence="4">3.4.21.107</ecNumber>
    </recommendedName>
    <alternativeName>
        <fullName evidence="10">Protease Do</fullName>
    </alternativeName>
</protein>
<evidence type="ECO:0000256" key="4">
    <source>
        <dbReference type="ARBA" id="ARBA00013035"/>
    </source>
</evidence>
<dbReference type="PANTHER" id="PTHR22939">
    <property type="entry name" value="SERINE PROTEASE FAMILY S1C HTRA-RELATED"/>
    <property type="match status" value="1"/>
</dbReference>
<keyword evidence="7" id="KW-0574">Periplasm</keyword>
<keyword evidence="6" id="KW-0645">Protease</keyword>
<dbReference type="EC" id="3.4.21.107" evidence="4"/>
<organism evidence="12 13">
    <name type="scientific">Candidatus Schekmanbacteria bacterium RBG_16_38_10</name>
    <dbReference type="NCBI Taxonomy" id="1817879"/>
    <lineage>
        <taxon>Bacteria</taxon>
        <taxon>Candidatus Schekmaniibacteriota</taxon>
    </lineage>
</organism>
<sequence length="393" mass="43689">MPDLFSVSFNKMRKELKIICFSFGISLFLFLALTPLSNGQENESQRVPYFVKIAKDIKPSVVSIYTLKPLKKEKIKIRGKKFKNSFWVNDTNEDINNINEDINNITEDKPNKNNLGTGFIIDTDGYILTNNHVIANAEEFKVSLENGREYEGRVIGKDFKTDLALVKIEKAENLAVPKLGNSDKLEVGEWVMAIGSPVGLGQTVTAGIVSAKKRSIGVGPYDNFIQTDVPINAGSSGGPLINMDGEIVGINTLRLNGLQGIGFAIPINMTKDIIRQLKEKGRVTRGWLGVLVRRWLEEINDKVTQNGVLIIEVKENSPAFIAGLKSGDFIVKYDGKEIEEASSLPVMIAETTPGKEIEIKIIRNKEEKNLKVKIEELHEEGKDKVNTDTDNDI</sequence>
<dbReference type="Gene3D" id="2.40.10.120">
    <property type="match status" value="1"/>
</dbReference>